<evidence type="ECO:0000313" key="2">
    <source>
        <dbReference type="EMBL" id="CAG6497042.1"/>
    </source>
</evidence>
<feature type="signal peptide" evidence="1">
    <location>
        <begin position="1"/>
        <end position="26"/>
    </location>
</feature>
<organism evidence="2">
    <name type="scientific">Culex pipiens</name>
    <name type="common">House mosquito</name>
    <dbReference type="NCBI Taxonomy" id="7175"/>
    <lineage>
        <taxon>Eukaryota</taxon>
        <taxon>Metazoa</taxon>
        <taxon>Ecdysozoa</taxon>
        <taxon>Arthropoda</taxon>
        <taxon>Hexapoda</taxon>
        <taxon>Insecta</taxon>
        <taxon>Pterygota</taxon>
        <taxon>Neoptera</taxon>
        <taxon>Endopterygota</taxon>
        <taxon>Diptera</taxon>
        <taxon>Nematocera</taxon>
        <taxon>Culicoidea</taxon>
        <taxon>Culicidae</taxon>
        <taxon>Culicinae</taxon>
        <taxon>Culicini</taxon>
        <taxon>Culex</taxon>
        <taxon>Culex</taxon>
    </lineage>
</organism>
<dbReference type="Gene3D" id="3.40.50.1820">
    <property type="entry name" value="alpha/beta hydrolase"/>
    <property type="match status" value="1"/>
</dbReference>
<dbReference type="GO" id="GO:0006629">
    <property type="term" value="P:lipid metabolic process"/>
    <property type="evidence" value="ECO:0007669"/>
    <property type="project" value="InterPro"/>
</dbReference>
<dbReference type="PANTHER" id="PTHR11440">
    <property type="entry name" value="LECITHIN-CHOLESTEROL ACYLTRANSFERASE-RELATED"/>
    <property type="match status" value="1"/>
</dbReference>
<name>A0A8D8CNX6_CULPI</name>
<dbReference type="InterPro" id="IPR003386">
    <property type="entry name" value="LACT/PDAT_acylTrfase"/>
</dbReference>
<proteinExistence type="predicted"/>
<accession>A0A8D8CNX6</accession>
<dbReference type="EMBL" id="HBUE01132347">
    <property type="protein sequence ID" value="CAG6497042.1"/>
    <property type="molecule type" value="Transcribed_RNA"/>
</dbReference>
<keyword evidence="1" id="KW-0732">Signal</keyword>
<feature type="chain" id="PRO_5034430041" evidence="1">
    <location>
        <begin position="27"/>
        <end position="434"/>
    </location>
</feature>
<reference evidence="2" key="1">
    <citation type="submission" date="2021-05" db="EMBL/GenBank/DDBJ databases">
        <authorList>
            <person name="Alioto T."/>
            <person name="Alioto T."/>
            <person name="Gomez Garrido J."/>
        </authorList>
    </citation>
    <scope>NUCLEOTIDE SEQUENCE</scope>
</reference>
<evidence type="ECO:0000256" key="1">
    <source>
        <dbReference type="SAM" id="SignalP"/>
    </source>
</evidence>
<dbReference type="SUPFAM" id="SSF53474">
    <property type="entry name" value="alpha/beta-Hydrolases"/>
    <property type="match status" value="1"/>
</dbReference>
<dbReference type="Pfam" id="PF02450">
    <property type="entry name" value="LCAT"/>
    <property type="match status" value="1"/>
</dbReference>
<protein>
    <submittedName>
        <fullName evidence="2">Group XV phospholipase A2</fullName>
    </submittedName>
</protein>
<dbReference type="GO" id="GO:0008374">
    <property type="term" value="F:O-acyltransferase activity"/>
    <property type="evidence" value="ECO:0007669"/>
    <property type="project" value="InterPro"/>
</dbReference>
<dbReference type="InterPro" id="IPR029058">
    <property type="entry name" value="AB_hydrolase_fold"/>
</dbReference>
<dbReference type="AlphaFoldDB" id="A0A8D8CNX6"/>
<sequence length="434" mass="49238">MWKESSRTMKFLLALVACQLLATSSGMNVFSFGEVEYIDNLDLQLSEAFAAPKKQLSPVILIPGAGGSRLDALLDKPKVVNLLCERKTDRFFNIWFNKMQMMPWAIDCWADNLRLEYDWTTRKTVNSPGVTISVPGWGFAETVEWNDPAHSLFTGYFVNVVNALVQLGYRREVSIRGAPYDFRKAPFEDEIFPIKLKHLVEETYEMNANTPITFIVHSLGGPKILHFLQRQTQEWKDQYVRRVISLSAAWGGDASSLKTLTVGEDAGIFIIKSKAMKTMFGSASSMARLMPSPLFWKEDEVLAKTNKRSFTVNDYEEFYKTIGFPEGWQMYKDALPYIQNFTAPGVEVYCYYGSDVKTLEKLDFGWSHDMSGTPKIEFGAGDGLINERSLEACKIWTDEQKQPIHARAYPRVTHMTILSNRDVLRDVALLAASG</sequence>